<dbReference type="PANTHER" id="PTHR13847:SF281">
    <property type="entry name" value="FAD DEPENDENT OXIDOREDUCTASE DOMAIN-CONTAINING PROTEIN"/>
    <property type="match status" value="1"/>
</dbReference>
<organism evidence="2 3">
    <name type="scientific">Bdellovibrio bacteriovorus</name>
    <dbReference type="NCBI Taxonomy" id="959"/>
    <lineage>
        <taxon>Bacteria</taxon>
        <taxon>Pseudomonadati</taxon>
        <taxon>Bdellovibrionota</taxon>
        <taxon>Bdellovibrionia</taxon>
        <taxon>Bdellovibrionales</taxon>
        <taxon>Pseudobdellovibrionaceae</taxon>
        <taxon>Bdellovibrio</taxon>
    </lineage>
</organism>
<sequence length="390" mass="43138">MSISYWLDSATSSSTSAKTYDFLIVGAGIAGLSTAYWLQKENPTARIGIIEKHRLGFGASGRNAGFVTCGSTEHFIKLNEQFGLQKATEIWKFSEDNRKLLLEHIIEDKADELDFRHTGSCTVAPSSEHWLKYRMTAKLMQSAGIDVHEIGPTDLEKDFGVTGFEGGIQYTGDGYIHPVKLLQRLRGKIKADIHEGTEVFSVKDKGTTQVLRTDHGDFEAPQVIFTLNAYLPLVLKNFESLIKPGRGQILVTEPLPAFVRGPCYLTKHLCYFRQLPTGHLLIGGFRNLAIDVENTYSDETTSLIQTALFDFVKSHFKYGKEAKIAYQWSGIMGFSPDGQMILGALPENKNIHIMAGCSGHGMGLSFNAAKTLVAGMHGTEIPKHLSISRF</sequence>
<evidence type="ECO:0000313" key="2">
    <source>
        <dbReference type="EMBL" id="KYG69809.1"/>
    </source>
</evidence>
<dbReference type="Proteomes" id="UP000075391">
    <property type="component" value="Unassembled WGS sequence"/>
</dbReference>
<dbReference type="InterPro" id="IPR036188">
    <property type="entry name" value="FAD/NAD-bd_sf"/>
</dbReference>
<dbReference type="PANTHER" id="PTHR13847">
    <property type="entry name" value="SARCOSINE DEHYDROGENASE-RELATED"/>
    <property type="match status" value="1"/>
</dbReference>
<dbReference type="Pfam" id="PF01266">
    <property type="entry name" value="DAO"/>
    <property type="match status" value="1"/>
</dbReference>
<comment type="caution">
    <text evidence="2">The sequence shown here is derived from an EMBL/GenBank/DDBJ whole genome shotgun (WGS) entry which is preliminary data.</text>
</comment>
<dbReference type="SUPFAM" id="SSF51905">
    <property type="entry name" value="FAD/NAD(P)-binding domain"/>
    <property type="match status" value="1"/>
</dbReference>
<feature type="domain" description="FAD dependent oxidoreductase" evidence="1">
    <location>
        <begin position="21"/>
        <end position="373"/>
    </location>
</feature>
<name>A0A150WTI6_BDEBC</name>
<evidence type="ECO:0000259" key="1">
    <source>
        <dbReference type="Pfam" id="PF01266"/>
    </source>
</evidence>
<dbReference type="EMBL" id="LUKF01000006">
    <property type="protein sequence ID" value="KYG69809.1"/>
    <property type="molecule type" value="Genomic_DNA"/>
</dbReference>
<proteinExistence type="predicted"/>
<protein>
    <submittedName>
        <fullName evidence="2">Oxidoreductase</fullName>
    </submittedName>
</protein>
<gene>
    <name evidence="2" type="ORF">AZI85_16310</name>
</gene>
<evidence type="ECO:0000313" key="3">
    <source>
        <dbReference type="Proteomes" id="UP000075391"/>
    </source>
</evidence>
<reference evidence="2 3" key="1">
    <citation type="submission" date="2016-03" db="EMBL/GenBank/DDBJ databases">
        <authorList>
            <person name="Ploux O."/>
        </authorList>
    </citation>
    <scope>NUCLEOTIDE SEQUENCE [LARGE SCALE GENOMIC DNA]</scope>
    <source>
        <strain evidence="2 3">BER2</strain>
    </source>
</reference>
<dbReference type="Gene3D" id="3.50.50.60">
    <property type="entry name" value="FAD/NAD(P)-binding domain"/>
    <property type="match status" value="1"/>
</dbReference>
<dbReference type="AlphaFoldDB" id="A0A150WTI6"/>
<dbReference type="GO" id="GO:0005737">
    <property type="term" value="C:cytoplasm"/>
    <property type="evidence" value="ECO:0007669"/>
    <property type="project" value="TreeGrafter"/>
</dbReference>
<dbReference type="Gene3D" id="3.30.9.10">
    <property type="entry name" value="D-Amino Acid Oxidase, subunit A, domain 2"/>
    <property type="match status" value="1"/>
</dbReference>
<dbReference type="RefSeq" id="WP_063243162.1">
    <property type="nucleotide sequence ID" value="NZ_CP168967.1"/>
</dbReference>
<dbReference type="OrthoDB" id="5289781at2"/>
<accession>A0A150WTI6</accession>
<dbReference type="InterPro" id="IPR006076">
    <property type="entry name" value="FAD-dep_OxRdtase"/>
</dbReference>